<dbReference type="PATRIC" id="fig|1349767.4.peg.1235"/>
<sequence>MFVRTAKLPMDSLIGSATRLVGDIVFEGGLRIDGHVRGNVTGDTSQPSYLVLSEHASIEGEVRCTYLLVNGEISGPVHVSELLEIQPKARIIGEVYYKVLEMHGGARVMGQLSYLDGADAILHLAVSEA</sequence>
<dbReference type="Proteomes" id="UP000027604">
    <property type="component" value="Chromosome I"/>
</dbReference>
<comment type="similarity">
    <text evidence="1">Belongs to the bactofilin family.</text>
</comment>
<dbReference type="eggNOG" id="COG1664">
    <property type="taxonomic scope" value="Bacteria"/>
</dbReference>
<organism evidence="2 3">
    <name type="scientific">Janthinobacterium agaricidamnosum NBRC 102515 = DSM 9628</name>
    <dbReference type="NCBI Taxonomy" id="1349767"/>
    <lineage>
        <taxon>Bacteria</taxon>
        <taxon>Pseudomonadati</taxon>
        <taxon>Pseudomonadota</taxon>
        <taxon>Betaproteobacteria</taxon>
        <taxon>Burkholderiales</taxon>
        <taxon>Oxalobacteraceae</taxon>
        <taxon>Janthinobacterium</taxon>
    </lineage>
</organism>
<dbReference type="OrthoDB" id="8903691at2"/>
<dbReference type="STRING" id="1349767.GJA_4601"/>
<dbReference type="PANTHER" id="PTHR35024">
    <property type="entry name" value="HYPOTHETICAL CYTOSOLIC PROTEIN"/>
    <property type="match status" value="1"/>
</dbReference>
<dbReference type="RefSeq" id="WP_038496315.1">
    <property type="nucleotide sequence ID" value="NZ_BCTH01000022.1"/>
</dbReference>
<proteinExistence type="inferred from homology"/>
<reference evidence="2 3" key="1">
    <citation type="journal article" date="2015" name="Genome Announc.">
        <title>Genome Sequence of Mushroom Soft-Rot Pathogen Janthinobacterium agaricidamnosum.</title>
        <authorList>
            <person name="Graupner K."/>
            <person name="Lackner G."/>
            <person name="Hertweck C."/>
        </authorList>
    </citation>
    <scope>NUCLEOTIDE SEQUENCE [LARGE SCALE GENOMIC DNA]</scope>
    <source>
        <strain evidence="3">NBRC 102515 / DSM 9628</strain>
    </source>
</reference>
<dbReference type="HOGENOM" id="CLU_072799_7_3_4"/>
<dbReference type="PANTHER" id="PTHR35024:SF4">
    <property type="entry name" value="POLYMER-FORMING CYTOSKELETAL PROTEIN"/>
    <property type="match status" value="1"/>
</dbReference>
<evidence type="ECO:0000256" key="1">
    <source>
        <dbReference type="ARBA" id="ARBA00044755"/>
    </source>
</evidence>
<evidence type="ECO:0000313" key="3">
    <source>
        <dbReference type="Proteomes" id="UP000027604"/>
    </source>
</evidence>
<evidence type="ECO:0008006" key="4">
    <source>
        <dbReference type="Google" id="ProtNLM"/>
    </source>
</evidence>
<dbReference type="KEGG" id="jag:GJA_4601"/>
<gene>
    <name evidence="2" type="ORF">GJA_4601</name>
</gene>
<evidence type="ECO:0000313" key="2">
    <source>
        <dbReference type="EMBL" id="CDG85208.1"/>
    </source>
</evidence>
<dbReference type="Pfam" id="PF04519">
    <property type="entry name" value="Bactofilin"/>
    <property type="match status" value="1"/>
</dbReference>
<name>W0VCV5_9BURK</name>
<accession>W0VCV5</accession>
<dbReference type="AlphaFoldDB" id="W0VCV5"/>
<keyword evidence="3" id="KW-1185">Reference proteome</keyword>
<dbReference type="InterPro" id="IPR007607">
    <property type="entry name" value="BacA/B"/>
</dbReference>
<protein>
    <recommendedName>
        <fullName evidence="4">Polymer-forming cytoskeletal family protein</fullName>
    </recommendedName>
</protein>
<dbReference type="EMBL" id="HG322949">
    <property type="protein sequence ID" value="CDG85208.1"/>
    <property type="molecule type" value="Genomic_DNA"/>
</dbReference>